<protein>
    <submittedName>
        <fullName evidence="1">Uncharacterized protein</fullName>
    </submittedName>
</protein>
<dbReference type="Ensembl" id="ENSPKIT00000011323.1">
    <property type="protein sequence ID" value="ENSPKIP00000030502.1"/>
    <property type="gene ID" value="ENSPKIG00000011345.1"/>
</dbReference>
<keyword evidence="2" id="KW-1185">Reference proteome</keyword>
<dbReference type="AlphaFoldDB" id="A0A3B3SIE5"/>
<reference evidence="1" key="1">
    <citation type="submission" date="2025-08" db="UniProtKB">
        <authorList>
            <consortium name="Ensembl"/>
        </authorList>
    </citation>
    <scope>IDENTIFICATION</scope>
</reference>
<organism evidence="1 2">
    <name type="scientific">Paramormyrops kingsleyae</name>
    <dbReference type="NCBI Taxonomy" id="1676925"/>
    <lineage>
        <taxon>Eukaryota</taxon>
        <taxon>Metazoa</taxon>
        <taxon>Chordata</taxon>
        <taxon>Craniata</taxon>
        <taxon>Vertebrata</taxon>
        <taxon>Euteleostomi</taxon>
        <taxon>Actinopterygii</taxon>
        <taxon>Neopterygii</taxon>
        <taxon>Teleostei</taxon>
        <taxon>Osteoglossocephala</taxon>
        <taxon>Osteoglossomorpha</taxon>
        <taxon>Osteoglossiformes</taxon>
        <taxon>Mormyridae</taxon>
        <taxon>Paramormyrops</taxon>
    </lineage>
</organism>
<name>A0A3B3SIE5_9TELE</name>
<sequence>VHHHQQRGAHVRHGEIEVVADIVAAGLNRVAAEILLLVAPHLLRCHHEHHQAKEEYDRQPHATECRRILVDPTQEALEESPVHVDARMGRAVGSHGLWL</sequence>
<dbReference type="STRING" id="1676925.ENSPKIP00000030502"/>
<accession>A0A3B3SIE5</accession>
<dbReference type="Proteomes" id="UP000261540">
    <property type="component" value="Unplaced"/>
</dbReference>
<evidence type="ECO:0000313" key="1">
    <source>
        <dbReference type="Ensembl" id="ENSPKIP00000030502.1"/>
    </source>
</evidence>
<evidence type="ECO:0000313" key="2">
    <source>
        <dbReference type="Proteomes" id="UP000261540"/>
    </source>
</evidence>
<reference evidence="1" key="2">
    <citation type="submission" date="2025-09" db="UniProtKB">
        <authorList>
            <consortium name="Ensembl"/>
        </authorList>
    </citation>
    <scope>IDENTIFICATION</scope>
</reference>
<proteinExistence type="predicted"/>
<dbReference type="GeneTree" id="ENSGT01150000288359"/>